<dbReference type="EMBL" id="FNDS01000001">
    <property type="protein sequence ID" value="SDH43056.1"/>
    <property type="molecule type" value="Genomic_DNA"/>
</dbReference>
<dbReference type="InterPro" id="IPR035919">
    <property type="entry name" value="EAL_sf"/>
</dbReference>
<organism evidence="4 5">
    <name type="scientific">Pseudomonas panipatensis</name>
    <dbReference type="NCBI Taxonomy" id="428992"/>
    <lineage>
        <taxon>Bacteria</taxon>
        <taxon>Pseudomonadati</taxon>
        <taxon>Pseudomonadota</taxon>
        <taxon>Gammaproteobacteria</taxon>
        <taxon>Pseudomonadales</taxon>
        <taxon>Pseudomonadaceae</taxon>
        <taxon>Pseudomonas</taxon>
    </lineage>
</organism>
<dbReference type="SUPFAM" id="SSF52172">
    <property type="entry name" value="CheY-like"/>
    <property type="match status" value="1"/>
</dbReference>
<dbReference type="InterPro" id="IPR001789">
    <property type="entry name" value="Sig_transdc_resp-reg_receiver"/>
</dbReference>
<dbReference type="PROSITE" id="PS50110">
    <property type="entry name" value="RESPONSE_REGULATORY"/>
    <property type="match status" value="1"/>
</dbReference>
<dbReference type="SMART" id="SM00448">
    <property type="entry name" value="REC"/>
    <property type="match status" value="1"/>
</dbReference>
<evidence type="ECO:0000256" key="1">
    <source>
        <dbReference type="PROSITE-ProRule" id="PRU00169"/>
    </source>
</evidence>
<dbReference type="PROSITE" id="PS50883">
    <property type="entry name" value="EAL"/>
    <property type="match status" value="1"/>
</dbReference>
<dbReference type="Proteomes" id="UP000199636">
    <property type="component" value="Unassembled WGS sequence"/>
</dbReference>
<dbReference type="Pfam" id="PF00563">
    <property type="entry name" value="EAL"/>
    <property type="match status" value="1"/>
</dbReference>
<dbReference type="PANTHER" id="PTHR33121">
    <property type="entry name" value="CYCLIC DI-GMP PHOSPHODIESTERASE PDEF"/>
    <property type="match status" value="1"/>
</dbReference>
<dbReference type="Pfam" id="PF00072">
    <property type="entry name" value="Response_reg"/>
    <property type="match status" value="1"/>
</dbReference>
<accession>A0A1G8CC22</accession>
<dbReference type="Gene3D" id="3.40.50.2300">
    <property type="match status" value="1"/>
</dbReference>
<proteinExistence type="predicted"/>
<dbReference type="RefSeq" id="WP_090260505.1">
    <property type="nucleotide sequence ID" value="NZ_FNDS01000001.1"/>
</dbReference>
<dbReference type="GO" id="GO:0000160">
    <property type="term" value="P:phosphorelay signal transduction system"/>
    <property type="evidence" value="ECO:0007669"/>
    <property type="project" value="InterPro"/>
</dbReference>
<sequence>MNNSTLLVLEDHAFLRQATVHGLQTLGYEKVLAAAEGNGAIELLRDEGGVDIAICDVRIPGMDLITFLRLAAREKLVKAIIVVSDIPADLRRAIAHIATLHGLAVIGELGKPLQMSSLQARLKAFNPEPPALPSPTRPTPTALEVWRAMQNREFKAFYQPKVNLKTLETVGAEVLVRWEHPVHGLLRPAYFLAAIRQMKLLPDLFELVLGQALDFARREQLNGSPKELAINMDVEVLQQKDLAARLQAQFKQTCIATHSLTFEIIEGGLVSTPLTSLENLARLRLMGCNISIDDFGTGYSSLQRLCDLPCNEIKLDASFIRDMQDNPRAYESVAGTMALARHLQLRVVAEGIETLEQLRQIRELGCQLGQGFLFSQPLSEAEFREWPRKAQAEALDPMRWRFESPAGENIPSSPPL</sequence>
<protein>
    <submittedName>
        <fullName evidence="4">EAL domain, c-di-GMP-specific phosphodiesterase class I (Or its enzymatically inactive variant)</fullName>
    </submittedName>
</protein>
<feature type="domain" description="EAL" evidence="3">
    <location>
        <begin position="138"/>
        <end position="391"/>
    </location>
</feature>
<keyword evidence="5" id="KW-1185">Reference proteome</keyword>
<name>A0A1G8CC22_9PSED</name>
<evidence type="ECO:0000259" key="2">
    <source>
        <dbReference type="PROSITE" id="PS50110"/>
    </source>
</evidence>
<dbReference type="Gene3D" id="3.20.20.450">
    <property type="entry name" value="EAL domain"/>
    <property type="match status" value="1"/>
</dbReference>
<dbReference type="InterPro" id="IPR001633">
    <property type="entry name" value="EAL_dom"/>
</dbReference>
<dbReference type="OrthoDB" id="9812358at2"/>
<gene>
    <name evidence="4" type="ORF">SAMN05216272_101506</name>
</gene>
<feature type="modified residue" description="4-aspartylphosphate" evidence="1">
    <location>
        <position position="56"/>
    </location>
</feature>
<reference evidence="5" key="1">
    <citation type="submission" date="2016-10" db="EMBL/GenBank/DDBJ databases">
        <authorList>
            <person name="Varghese N."/>
            <person name="Submissions S."/>
        </authorList>
    </citation>
    <scope>NUCLEOTIDE SEQUENCE [LARGE SCALE GENOMIC DNA]</scope>
    <source>
        <strain evidence="5">CCM 7469</strain>
    </source>
</reference>
<dbReference type="STRING" id="428992.SAMN05216272_101506"/>
<dbReference type="PANTHER" id="PTHR33121:SF70">
    <property type="entry name" value="SIGNALING PROTEIN YKOW"/>
    <property type="match status" value="1"/>
</dbReference>
<evidence type="ECO:0000259" key="3">
    <source>
        <dbReference type="PROSITE" id="PS50883"/>
    </source>
</evidence>
<dbReference type="CDD" id="cd01948">
    <property type="entry name" value="EAL"/>
    <property type="match status" value="1"/>
</dbReference>
<evidence type="ECO:0000313" key="5">
    <source>
        <dbReference type="Proteomes" id="UP000199636"/>
    </source>
</evidence>
<dbReference type="SMART" id="SM00052">
    <property type="entry name" value="EAL"/>
    <property type="match status" value="1"/>
</dbReference>
<dbReference type="GO" id="GO:0071111">
    <property type="term" value="F:cyclic-guanylate-specific phosphodiesterase activity"/>
    <property type="evidence" value="ECO:0007669"/>
    <property type="project" value="InterPro"/>
</dbReference>
<dbReference type="InterPro" id="IPR050706">
    <property type="entry name" value="Cyclic-di-GMP_PDE-like"/>
</dbReference>
<feature type="domain" description="Response regulatory" evidence="2">
    <location>
        <begin position="5"/>
        <end position="126"/>
    </location>
</feature>
<keyword evidence="1" id="KW-0597">Phosphoprotein</keyword>
<dbReference type="AlphaFoldDB" id="A0A1G8CC22"/>
<evidence type="ECO:0000313" key="4">
    <source>
        <dbReference type="EMBL" id="SDH43056.1"/>
    </source>
</evidence>
<dbReference type="InterPro" id="IPR011006">
    <property type="entry name" value="CheY-like_superfamily"/>
</dbReference>
<dbReference type="SUPFAM" id="SSF141868">
    <property type="entry name" value="EAL domain-like"/>
    <property type="match status" value="1"/>
</dbReference>